<feature type="non-terminal residue" evidence="1">
    <location>
        <position position="1"/>
    </location>
</feature>
<accession>A0AAV2R5I6</accession>
<dbReference type="AlphaFoldDB" id="A0AAV2R5I6"/>
<comment type="caution">
    <text evidence="1">The sequence shown here is derived from an EMBL/GenBank/DDBJ whole genome shotgun (WGS) entry which is preliminary data.</text>
</comment>
<dbReference type="EMBL" id="CAXKWB010014463">
    <property type="protein sequence ID" value="CAL4110744.1"/>
    <property type="molecule type" value="Genomic_DNA"/>
</dbReference>
<organism evidence="1 2">
    <name type="scientific">Meganyctiphanes norvegica</name>
    <name type="common">Northern krill</name>
    <name type="synonym">Thysanopoda norvegica</name>
    <dbReference type="NCBI Taxonomy" id="48144"/>
    <lineage>
        <taxon>Eukaryota</taxon>
        <taxon>Metazoa</taxon>
        <taxon>Ecdysozoa</taxon>
        <taxon>Arthropoda</taxon>
        <taxon>Crustacea</taxon>
        <taxon>Multicrustacea</taxon>
        <taxon>Malacostraca</taxon>
        <taxon>Eumalacostraca</taxon>
        <taxon>Eucarida</taxon>
        <taxon>Euphausiacea</taxon>
        <taxon>Euphausiidae</taxon>
        <taxon>Meganyctiphanes</taxon>
    </lineage>
</organism>
<evidence type="ECO:0000313" key="1">
    <source>
        <dbReference type="EMBL" id="CAL4110744.1"/>
    </source>
</evidence>
<proteinExistence type="predicted"/>
<reference evidence="1 2" key="1">
    <citation type="submission" date="2024-05" db="EMBL/GenBank/DDBJ databases">
        <authorList>
            <person name="Wallberg A."/>
        </authorList>
    </citation>
    <scope>NUCLEOTIDE SEQUENCE [LARGE SCALE GENOMIC DNA]</scope>
</reference>
<evidence type="ECO:0000313" key="2">
    <source>
        <dbReference type="Proteomes" id="UP001497623"/>
    </source>
</evidence>
<name>A0AAV2R5I6_MEGNR</name>
<protein>
    <submittedName>
        <fullName evidence="1">Uncharacterized protein</fullName>
    </submittedName>
</protein>
<keyword evidence="2" id="KW-1185">Reference proteome</keyword>
<gene>
    <name evidence="1" type="ORF">MNOR_LOCUS19468</name>
</gene>
<sequence>GLNKYLRQVGFKKAMHPFDAKERCDLYKMNFLTTEQLIENLTILLKGTNSGEDVNTLFPSEEDIINLVCGGKNNESATKTLGNQVNLNYQQPIAVVWDIGENERYWYVGLFIGDSFWRKSSS</sequence>
<dbReference type="Proteomes" id="UP001497623">
    <property type="component" value="Unassembled WGS sequence"/>
</dbReference>